<dbReference type="eggNOG" id="COG0507">
    <property type="taxonomic scope" value="Bacteria"/>
</dbReference>
<dbReference type="InterPro" id="IPR027785">
    <property type="entry name" value="UvrD-like_helicase_C"/>
</dbReference>
<reference evidence="2 3" key="2">
    <citation type="journal article" date="2017" name="Antonie Van Leeuwenhoek">
        <title>Rhizobium rhizosphaerae sp. nov., a novel species isolated from rice rhizosphere.</title>
        <authorList>
            <person name="Zhao J.J."/>
            <person name="Zhang J."/>
            <person name="Zhang R.J."/>
            <person name="Zhang C.W."/>
            <person name="Yin H.Q."/>
            <person name="Zhang X.X."/>
        </authorList>
    </citation>
    <scope>NUCLEOTIDE SEQUENCE [LARGE SCALE GENOMIC DNA]</scope>
    <source>
        <strain evidence="2 3">ACAM 611</strain>
    </source>
</reference>
<dbReference type="SUPFAM" id="SSF52540">
    <property type="entry name" value="P-loop containing nucleoside triphosphate hydrolases"/>
    <property type="match status" value="1"/>
</dbReference>
<dbReference type="RefSeq" id="WP_006003710.1">
    <property type="nucleotide sequence ID" value="NZ_BAET01000007.1"/>
</dbReference>
<dbReference type="Gene3D" id="2.30.30.940">
    <property type="match status" value="1"/>
</dbReference>
<dbReference type="Pfam" id="PF13538">
    <property type="entry name" value="UvrD_C_2"/>
    <property type="match status" value="1"/>
</dbReference>
<evidence type="ECO:0000313" key="3">
    <source>
        <dbReference type="Proteomes" id="UP000053586"/>
    </source>
</evidence>
<dbReference type="Gene3D" id="3.40.50.300">
    <property type="entry name" value="P-loop containing nucleotide triphosphate hydrolases"/>
    <property type="match status" value="1"/>
</dbReference>
<comment type="caution">
    <text evidence="2">The sequence shown here is derived from an EMBL/GenBank/DDBJ whole genome shotgun (WGS) entry which is preliminary data.</text>
</comment>
<evidence type="ECO:0000259" key="1">
    <source>
        <dbReference type="Pfam" id="PF13538"/>
    </source>
</evidence>
<evidence type="ECO:0000313" key="2">
    <source>
        <dbReference type="EMBL" id="GAB55023.1"/>
    </source>
</evidence>
<protein>
    <submittedName>
        <fullName evidence="2">Exodeoxyribonuclease V alpha subunit</fullName>
        <ecNumber evidence="2">3.1.11.5</ecNumber>
    </submittedName>
</protein>
<dbReference type="OrthoDB" id="9763659at2"/>
<sequence length="208" mass="22858">MPTQLTSGAIYFHEAAKDEIAQIFCALYKQSPENSRVIAPTKALVAEINKLTQAAVNEGSGRLEFEMHGQKFFQDLRQNDVILFTQNHYEKGIQNGSLGILSSLKSTGDSFGEVTLDTGEKVKVTPTVLDCMELGCAITLHKAQGSQFPRIIVALQSGRIVERAWLYTAMSGAESEIHIVGSLVDFKYVKKTDSNASNRKSYLLGLLI</sequence>
<dbReference type="InterPro" id="IPR027417">
    <property type="entry name" value="P-loop_NTPase"/>
</dbReference>
<feature type="domain" description="UvrD-like helicase C-terminal" evidence="1">
    <location>
        <begin position="135"/>
        <end position="179"/>
    </location>
</feature>
<accession>H5T9P6</accession>
<dbReference type="AlphaFoldDB" id="H5T9P6"/>
<dbReference type="Proteomes" id="UP000053586">
    <property type="component" value="Unassembled WGS sequence"/>
</dbReference>
<proteinExistence type="predicted"/>
<name>H5T9P6_9ALTE</name>
<organism evidence="2 3">
    <name type="scientific">Glaciecola punicea ACAM 611</name>
    <dbReference type="NCBI Taxonomy" id="1121923"/>
    <lineage>
        <taxon>Bacteria</taxon>
        <taxon>Pseudomonadati</taxon>
        <taxon>Pseudomonadota</taxon>
        <taxon>Gammaproteobacteria</taxon>
        <taxon>Alteromonadales</taxon>
        <taxon>Alteromonadaceae</taxon>
        <taxon>Glaciecola</taxon>
    </lineage>
</organism>
<keyword evidence="3" id="KW-1185">Reference proteome</keyword>
<dbReference type="EMBL" id="BAET01000007">
    <property type="protein sequence ID" value="GAB55023.1"/>
    <property type="molecule type" value="Genomic_DNA"/>
</dbReference>
<keyword evidence="2" id="KW-0378">Hydrolase</keyword>
<gene>
    <name evidence="2" type="primary">recD</name>
    <name evidence="2" type="ORF">GPUN_0891</name>
</gene>
<reference evidence="2 3" key="1">
    <citation type="journal article" date="2012" name="J. Bacteriol.">
        <title>Genome sequence of proteorhodopsin-containing sea ice bacterium Glaciecola punicea ACAM 611T.</title>
        <authorList>
            <person name="Qin Q.-L."/>
            <person name="Xie B.-B."/>
            <person name="Shu Y.-L."/>
            <person name="Rong J.-C."/>
            <person name="Zhao D.-L."/>
            <person name="Zhang X.-Y."/>
            <person name="Chen X.-L."/>
            <person name="Zhou B.-C."/>
            <person name="Zhanga Y.-Z."/>
        </authorList>
    </citation>
    <scope>NUCLEOTIDE SEQUENCE [LARGE SCALE GENOMIC DNA]</scope>
    <source>
        <strain evidence="2 3">ACAM 611</strain>
    </source>
</reference>
<dbReference type="GO" id="GO:0008854">
    <property type="term" value="F:exodeoxyribonuclease V activity"/>
    <property type="evidence" value="ECO:0007669"/>
    <property type="project" value="UniProtKB-EC"/>
</dbReference>
<dbReference type="CDD" id="cd18809">
    <property type="entry name" value="SF1_C_RecD"/>
    <property type="match status" value="1"/>
</dbReference>
<dbReference type="EC" id="3.1.11.5" evidence="2"/>